<dbReference type="EMBL" id="JAHBFX010000001">
    <property type="protein sequence ID" value="MBZ5998924.1"/>
    <property type="molecule type" value="Genomic_DNA"/>
</dbReference>
<accession>A0AB35FZ33</accession>
<dbReference type="Proteomes" id="UP000705994">
    <property type="component" value="Unassembled WGS sequence"/>
</dbReference>
<reference evidence="2 3" key="1">
    <citation type="submission" date="2021-05" db="EMBL/GenBank/DDBJ databases">
        <title>Pangenome of Leuconostoc gelidum warrants species status for Leuconostoc gelidum subsp. gasicomitatum.</title>
        <authorList>
            <person name="Johansson P."/>
            <person name="Sade E."/>
            <person name="Hultman J."/>
            <person name="Auvinen P."/>
            <person name="Bjorkroth J."/>
        </authorList>
    </citation>
    <scope>NUCLEOTIDE SEQUENCE</scope>
    <source>
        <strain evidence="1 3">AMKR21</strain>
        <strain evidence="2">C220d</strain>
    </source>
</reference>
<name>A0AB35FZ33_LEUGE</name>
<proteinExistence type="predicted"/>
<dbReference type="RefSeq" id="WP_224145492.1">
    <property type="nucleotide sequence ID" value="NZ_JAHBFO010000025.1"/>
</dbReference>
<sequence length="47" mass="5274">MDGQGGMISSTLKRSTDIILLEHHRLLSINFSGVERDSYVELTPLKD</sequence>
<evidence type="ECO:0000313" key="1">
    <source>
        <dbReference type="EMBL" id="MBZ5998924.1"/>
    </source>
</evidence>
<evidence type="ECO:0000313" key="3">
    <source>
        <dbReference type="Proteomes" id="UP000705994"/>
    </source>
</evidence>
<keyword evidence="3" id="KW-1185">Reference proteome</keyword>
<comment type="caution">
    <text evidence="2">The sequence shown here is derived from an EMBL/GenBank/DDBJ whole genome shotgun (WGS) entry which is preliminary data.</text>
</comment>
<dbReference type="EMBL" id="JAHBFV010000015">
    <property type="protein sequence ID" value="MBZ6015839.1"/>
    <property type="molecule type" value="Genomic_DNA"/>
</dbReference>
<dbReference type="Proteomes" id="UP000727071">
    <property type="component" value="Unassembled WGS sequence"/>
</dbReference>
<protein>
    <submittedName>
        <fullName evidence="2">Uncharacterized protein</fullName>
    </submittedName>
</protein>
<gene>
    <name evidence="2" type="ORF">KII88_04740</name>
    <name evidence="1" type="ORF">KIJ07_00550</name>
</gene>
<dbReference type="AlphaFoldDB" id="A0AB35FZ33"/>
<organism evidence="2 4">
    <name type="scientific">Leuconostoc gelidum subsp. gelidum</name>
    <dbReference type="NCBI Taxonomy" id="1607839"/>
    <lineage>
        <taxon>Bacteria</taxon>
        <taxon>Bacillati</taxon>
        <taxon>Bacillota</taxon>
        <taxon>Bacilli</taxon>
        <taxon>Lactobacillales</taxon>
        <taxon>Lactobacillaceae</taxon>
        <taxon>Leuconostoc</taxon>
        <taxon>Leuconostoc gelidum group</taxon>
    </lineage>
</organism>
<evidence type="ECO:0000313" key="4">
    <source>
        <dbReference type="Proteomes" id="UP000727071"/>
    </source>
</evidence>
<evidence type="ECO:0000313" key="2">
    <source>
        <dbReference type="EMBL" id="MBZ6015839.1"/>
    </source>
</evidence>